<evidence type="ECO:0000313" key="2">
    <source>
        <dbReference type="EMBL" id="QDT09888.1"/>
    </source>
</evidence>
<dbReference type="RefSeq" id="WP_145417452.1">
    <property type="nucleotide sequence ID" value="NZ_CP036526.1"/>
</dbReference>
<proteinExistence type="predicted"/>
<dbReference type="InterPro" id="IPR029068">
    <property type="entry name" value="Glyas_Bleomycin-R_OHBP_Dase"/>
</dbReference>
<dbReference type="Gene3D" id="3.10.180.10">
    <property type="entry name" value="2,3-Dihydroxybiphenyl 1,2-Dioxygenase, domain 1"/>
    <property type="match status" value="1"/>
</dbReference>
<dbReference type="AlphaFoldDB" id="A0A517NRX6"/>
<dbReference type="Proteomes" id="UP000319817">
    <property type="component" value="Chromosome"/>
</dbReference>
<evidence type="ECO:0000313" key="3">
    <source>
        <dbReference type="Proteomes" id="UP000319817"/>
    </source>
</evidence>
<sequence>MTDQPNPPGNISWVDLTVGGESNAEEVRDFYQQVVGWTHEPVDMGDYQDFCMQSSDGQVVAGICHAQGANADLPTTWLVYITVADIQASIAKCQASGGQVVKPIAKVGGGQFAVLKDPAGAVFAVYQAVS</sequence>
<feature type="domain" description="VOC" evidence="1">
    <location>
        <begin position="13"/>
        <end position="128"/>
    </location>
</feature>
<dbReference type="OrthoDB" id="9793039at2"/>
<dbReference type="InterPro" id="IPR041581">
    <property type="entry name" value="Glyoxalase_6"/>
</dbReference>
<dbReference type="PANTHER" id="PTHR33993">
    <property type="entry name" value="GLYOXALASE-RELATED"/>
    <property type="match status" value="1"/>
</dbReference>
<dbReference type="CDD" id="cd07247">
    <property type="entry name" value="SgaA_N_like"/>
    <property type="match status" value="1"/>
</dbReference>
<evidence type="ECO:0000259" key="1">
    <source>
        <dbReference type="PROSITE" id="PS51819"/>
    </source>
</evidence>
<dbReference type="PROSITE" id="PS51819">
    <property type="entry name" value="VOC"/>
    <property type="match status" value="1"/>
</dbReference>
<dbReference type="PANTHER" id="PTHR33993:SF14">
    <property type="entry name" value="GB|AAF24581.1"/>
    <property type="match status" value="1"/>
</dbReference>
<protein>
    <submittedName>
        <fullName evidence="2">27 kDa antigen Cfp30B</fullName>
    </submittedName>
</protein>
<reference evidence="2 3" key="1">
    <citation type="submission" date="2019-02" db="EMBL/GenBank/DDBJ databases">
        <title>Deep-cultivation of Planctomycetes and their phenomic and genomic characterization uncovers novel biology.</title>
        <authorList>
            <person name="Wiegand S."/>
            <person name="Jogler M."/>
            <person name="Boedeker C."/>
            <person name="Pinto D."/>
            <person name="Vollmers J."/>
            <person name="Rivas-Marin E."/>
            <person name="Kohn T."/>
            <person name="Peeters S.H."/>
            <person name="Heuer A."/>
            <person name="Rast P."/>
            <person name="Oberbeckmann S."/>
            <person name="Bunk B."/>
            <person name="Jeske O."/>
            <person name="Meyerdierks A."/>
            <person name="Storesund J.E."/>
            <person name="Kallscheuer N."/>
            <person name="Luecker S."/>
            <person name="Lage O.M."/>
            <person name="Pohl T."/>
            <person name="Merkel B.J."/>
            <person name="Hornburger P."/>
            <person name="Mueller R.-W."/>
            <person name="Bruemmer F."/>
            <person name="Labrenz M."/>
            <person name="Spormann A.M."/>
            <person name="Op den Camp H."/>
            <person name="Overmann J."/>
            <person name="Amann R."/>
            <person name="Jetten M.S.M."/>
            <person name="Mascher T."/>
            <person name="Medema M.H."/>
            <person name="Devos D.P."/>
            <person name="Kaster A.-K."/>
            <person name="Ovreas L."/>
            <person name="Rohde M."/>
            <person name="Galperin M.Y."/>
            <person name="Jogler C."/>
        </authorList>
    </citation>
    <scope>NUCLEOTIDE SEQUENCE [LARGE SCALE GENOMIC DNA]</scope>
    <source>
        <strain evidence="2 3">K23_9</strain>
    </source>
</reference>
<organism evidence="2 3">
    <name type="scientific">Stieleria marina</name>
    <dbReference type="NCBI Taxonomy" id="1930275"/>
    <lineage>
        <taxon>Bacteria</taxon>
        <taxon>Pseudomonadati</taxon>
        <taxon>Planctomycetota</taxon>
        <taxon>Planctomycetia</taxon>
        <taxon>Pirellulales</taxon>
        <taxon>Pirellulaceae</taxon>
        <taxon>Stieleria</taxon>
    </lineage>
</organism>
<dbReference type="EMBL" id="CP036526">
    <property type="protein sequence ID" value="QDT09888.1"/>
    <property type="molecule type" value="Genomic_DNA"/>
</dbReference>
<accession>A0A517NRX6</accession>
<dbReference type="InterPro" id="IPR037523">
    <property type="entry name" value="VOC_core"/>
</dbReference>
<dbReference type="InterPro" id="IPR052164">
    <property type="entry name" value="Anthracycline_SecMetBiosynth"/>
</dbReference>
<gene>
    <name evidence="2" type="ORF">K239x_18410</name>
</gene>
<name>A0A517NRX6_9BACT</name>
<keyword evidence="3" id="KW-1185">Reference proteome</keyword>
<dbReference type="SUPFAM" id="SSF54593">
    <property type="entry name" value="Glyoxalase/Bleomycin resistance protein/Dihydroxybiphenyl dioxygenase"/>
    <property type="match status" value="1"/>
</dbReference>
<dbReference type="Pfam" id="PF18029">
    <property type="entry name" value="Glyoxalase_6"/>
    <property type="match status" value="1"/>
</dbReference>